<dbReference type="Pfam" id="PF23598">
    <property type="entry name" value="LRR_14"/>
    <property type="match status" value="1"/>
</dbReference>
<dbReference type="InterPro" id="IPR032675">
    <property type="entry name" value="LRR_dom_sf"/>
</dbReference>
<protein>
    <recommendedName>
        <fullName evidence="2">Disease resistance R13L4/SHOC-2-like LRR domain-containing protein</fullName>
    </recommendedName>
</protein>
<accession>A0A9D5CAQ3</accession>
<dbReference type="Proteomes" id="UP001085076">
    <property type="component" value="Miscellaneous, Linkage group lg06"/>
</dbReference>
<proteinExistence type="predicted"/>
<evidence type="ECO:0000256" key="1">
    <source>
        <dbReference type="ARBA" id="ARBA00022737"/>
    </source>
</evidence>
<comment type="caution">
    <text evidence="3">The sequence shown here is derived from an EMBL/GenBank/DDBJ whole genome shotgun (WGS) entry which is preliminary data.</text>
</comment>
<keyword evidence="4" id="KW-1185">Reference proteome</keyword>
<dbReference type="InterPro" id="IPR055414">
    <property type="entry name" value="LRR_R13L4/SHOC2-like"/>
</dbReference>
<organism evidence="3 4">
    <name type="scientific">Dioscorea zingiberensis</name>
    <dbReference type="NCBI Taxonomy" id="325984"/>
    <lineage>
        <taxon>Eukaryota</taxon>
        <taxon>Viridiplantae</taxon>
        <taxon>Streptophyta</taxon>
        <taxon>Embryophyta</taxon>
        <taxon>Tracheophyta</taxon>
        <taxon>Spermatophyta</taxon>
        <taxon>Magnoliopsida</taxon>
        <taxon>Liliopsida</taxon>
        <taxon>Dioscoreales</taxon>
        <taxon>Dioscoreaceae</taxon>
        <taxon>Dioscorea</taxon>
    </lineage>
</organism>
<dbReference type="AlphaFoldDB" id="A0A9D5CAQ3"/>
<dbReference type="EMBL" id="JAGGNH010000006">
    <property type="protein sequence ID" value="KAJ0969323.1"/>
    <property type="molecule type" value="Genomic_DNA"/>
</dbReference>
<reference evidence="3" key="2">
    <citation type="journal article" date="2022" name="Hortic Res">
        <title>The genome of Dioscorea zingiberensis sheds light on the biosynthesis, origin and evolution of the medicinally important diosgenin saponins.</title>
        <authorList>
            <person name="Li Y."/>
            <person name="Tan C."/>
            <person name="Li Z."/>
            <person name="Guo J."/>
            <person name="Li S."/>
            <person name="Chen X."/>
            <person name="Wang C."/>
            <person name="Dai X."/>
            <person name="Yang H."/>
            <person name="Song W."/>
            <person name="Hou L."/>
            <person name="Xu J."/>
            <person name="Tong Z."/>
            <person name="Xu A."/>
            <person name="Yuan X."/>
            <person name="Wang W."/>
            <person name="Yang Q."/>
            <person name="Chen L."/>
            <person name="Sun Z."/>
            <person name="Wang K."/>
            <person name="Pan B."/>
            <person name="Chen J."/>
            <person name="Bao Y."/>
            <person name="Liu F."/>
            <person name="Qi X."/>
            <person name="Gang D.R."/>
            <person name="Wen J."/>
            <person name="Li J."/>
        </authorList>
    </citation>
    <scope>NUCLEOTIDE SEQUENCE</scope>
    <source>
        <strain evidence="3">Dzin_1.0</strain>
    </source>
</reference>
<sequence>MEATALSLAGNALGVLMPMLQEKLLRIVNVRDDAHFIKDELESMHAFLITNATTWHTVMPNGIQALKALRTLSVVSFKRSQRDLEEMTQLTKLGLKDITGENAMAFCATIDKLSDQLHSLKAIWSSDVPLEFLEKVSQPPVHLRSLLLSGRMCHLPTWFESLKRVSKLALAHTELREGEMQVIQYSLPSLNELILFENSYAELVWSIGEGAFPVLKFLEIDDRIPLKDLIMEEGSAPQLERIQIKQSTESEHISLQDKRRATRLNVNIDRGFSNLNDWRLYQYGYGS</sequence>
<dbReference type="SUPFAM" id="SSF52047">
    <property type="entry name" value="RNI-like"/>
    <property type="match status" value="1"/>
</dbReference>
<keyword evidence="1" id="KW-0677">Repeat</keyword>
<name>A0A9D5CAQ3_9LILI</name>
<evidence type="ECO:0000259" key="2">
    <source>
        <dbReference type="Pfam" id="PF23598"/>
    </source>
</evidence>
<feature type="domain" description="Disease resistance R13L4/SHOC-2-like LRR" evidence="2">
    <location>
        <begin position="55"/>
        <end position="275"/>
    </location>
</feature>
<dbReference type="OrthoDB" id="685068at2759"/>
<gene>
    <name evidence="3" type="ORF">J5N97_022200</name>
</gene>
<evidence type="ECO:0000313" key="3">
    <source>
        <dbReference type="EMBL" id="KAJ0969323.1"/>
    </source>
</evidence>
<dbReference type="Gene3D" id="3.80.10.10">
    <property type="entry name" value="Ribonuclease Inhibitor"/>
    <property type="match status" value="1"/>
</dbReference>
<reference evidence="3" key="1">
    <citation type="submission" date="2021-03" db="EMBL/GenBank/DDBJ databases">
        <authorList>
            <person name="Li Z."/>
            <person name="Yang C."/>
        </authorList>
    </citation>
    <scope>NUCLEOTIDE SEQUENCE</scope>
    <source>
        <strain evidence="3">Dzin_1.0</strain>
        <tissue evidence="3">Leaf</tissue>
    </source>
</reference>
<evidence type="ECO:0000313" key="4">
    <source>
        <dbReference type="Proteomes" id="UP001085076"/>
    </source>
</evidence>